<evidence type="ECO:0000256" key="8">
    <source>
        <dbReference type="SAM" id="Phobius"/>
    </source>
</evidence>
<dbReference type="Proteomes" id="UP000033354">
    <property type="component" value="Unassembled WGS sequence"/>
</dbReference>
<evidence type="ECO:0000256" key="4">
    <source>
        <dbReference type="ARBA" id="ARBA00022679"/>
    </source>
</evidence>
<reference evidence="9 10" key="1">
    <citation type="submission" date="2015-02" db="EMBL/GenBank/DDBJ databases">
        <authorList>
            <person name="Adams M."/>
            <person name="Sutton G."/>
            <person name="Nelson K."/>
            <person name="Bonomo R."/>
            <person name="McCorrison J."/>
            <person name="Sanka R."/>
            <person name="Brinkac L."/>
            <person name="Nierman W."/>
        </authorList>
    </citation>
    <scope>NUCLEOTIDE SEQUENCE [LARGE SCALE GENOMIC DNA]</scope>
    <source>
        <strain evidence="9 10">CIDEIMsCOL9</strain>
    </source>
</reference>
<evidence type="ECO:0000256" key="2">
    <source>
        <dbReference type="ARBA" id="ARBA00022475"/>
    </source>
</evidence>
<keyword evidence="5 8" id="KW-0812">Transmembrane</keyword>
<dbReference type="EMBL" id="JZKT01000032">
    <property type="protein sequence ID" value="KJX32638.1"/>
    <property type="molecule type" value="Genomic_DNA"/>
</dbReference>
<evidence type="ECO:0000256" key="7">
    <source>
        <dbReference type="ARBA" id="ARBA00023136"/>
    </source>
</evidence>
<keyword evidence="2" id="KW-1003">Cell membrane</keyword>
<keyword evidence="7 8" id="KW-0472">Membrane</keyword>
<evidence type="ECO:0000313" key="10">
    <source>
        <dbReference type="Proteomes" id="UP000033354"/>
    </source>
</evidence>
<organism evidence="9 10">
    <name type="scientific">Enterobacter chengduensis</name>
    <dbReference type="NCBI Taxonomy" id="2494701"/>
    <lineage>
        <taxon>Bacteria</taxon>
        <taxon>Pseudomonadati</taxon>
        <taxon>Pseudomonadota</taxon>
        <taxon>Gammaproteobacteria</taxon>
        <taxon>Enterobacterales</taxon>
        <taxon>Enterobacteriaceae</taxon>
        <taxon>Enterobacter</taxon>
        <taxon>Enterobacter cloacae complex</taxon>
    </lineage>
</organism>
<dbReference type="GO" id="GO:0009103">
    <property type="term" value="P:lipopolysaccharide biosynthetic process"/>
    <property type="evidence" value="ECO:0007669"/>
    <property type="project" value="UniProtKB-ARBA"/>
</dbReference>
<dbReference type="PANTHER" id="PTHR33908:SF11">
    <property type="entry name" value="MEMBRANE PROTEIN"/>
    <property type="match status" value="1"/>
</dbReference>
<dbReference type="GO" id="GO:0005886">
    <property type="term" value="C:plasma membrane"/>
    <property type="evidence" value="ECO:0007669"/>
    <property type="project" value="UniProtKB-SubCell"/>
</dbReference>
<keyword evidence="3" id="KW-0328">Glycosyltransferase</keyword>
<protein>
    <recommendedName>
        <fullName evidence="11">Glycosyltransferase RgtA/B/C/D-like domain-containing protein</fullName>
    </recommendedName>
</protein>
<feature type="transmembrane region" description="Helical" evidence="8">
    <location>
        <begin position="124"/>
        <end position="145"/>
    </location>
</feature>
<dbReference type="GO" id="GO:0016763">
    <property type="term" value="F:pentosyltransferase activity"/>
    <property type="evidence" value="ECO:0007669"/>
    <property type="project" value="TreeGrafter"/>
</dbReference>
<dbReference type="AlphaFoldDB" id="A0AAW3HCY9"/>
<evidence type="ECO:0000256" key="3">
    <source>
        <dbReference type="ARBA" id="ARBA00022676"/>
    </source>
</evidence>
<evidence type="ECO:0000256" key="5">
    <source>
        <dbReference type="ARBA" id="ARBA00022692"/>
    </source>
</evidence>
<feature type="transmembrane region" description="Helical" evidence="8">
    <location>
        <begin position="90"/>
        <end position="112"/>
    </location>
</feature>
<keyword evidence="6 8" id="KW-1133">Transmembrane helix</keyword>
<feature type="transmembrane region" description="Helical" evidence="8">
    <location>
        <begin position="12"/>
        <end position="33"/>
    </location>
</feature>
<dbReference type="PANTHER" id="PTHR33908">
    <property type="entry name" value="MANNOSYLTRANSFERASE YKCB-RELATED"/>
    <property type="match status" value="1"/>
</dbReference>
<evidence type="ECO:0000256" key="1">
    <source>
        <dbReference type="ARBA" id="ARBA00004651"/>
    </source>
</evidence>
<evidence type="ECO:0000256" key="6">
    <source>
        <dbReference type="ARBA" id="ARBA00022989"/>
    </source>
</evidence>
<dbReference type="InterPro" id="IPR050297">
    <property type="entry name" value="LipidA_mod_glycosyltrf_83"/>
</dbReference>
<feature type="transmembrane region" description="Helical" evidence="8">
    <location>
        <begin position="151"/>
        <end position="168"/>
    </location>
</feature>
<feature type="transmembrane region" description="Helical" evidence="8">
    <location>
        <begin position="180"/>
        <end position="208"/>
    </location>
</feature>
<comment type="subcellular location">
    <subcellularLocation>
        <location evidence="1">Cell membrane</location>
        <topology evidence="1">Multi-pass membrane protein</topology>
    </subcellularLocation>
</comment>
<keyword evidence="10" id="KW-1185">Reference proteome</keyword>
<evidence type="ECO:0000313" key="9">
    <source>
        <dbReference type="EMBL" id="KJX32638.1"/>
    </source>
</evidence>
<gene>
    <name evidence="9" type="ORF">SG71_19490</name>
</gene>
<keyword evidence="4" id="KW-0808">Transferase</keyword>
<evidence type="ECO:0008006" key="11">
    <source>
        <dbReference type="Google" id="ProtNLM"/>
    </source>
</evidence>
<name>A0AAW3HCY9_9ENTR</name>
<proteinExistence type="predicted"/>
<sequence length="219" mass="24404">MNYEPLNRYWSIYALFFLYTLLTVGYFLSYSMWHFPDGAAHMGYIYDVIRNNYPNYISGETALSPKLNYLNHPAMYYLITGELIRLLHGISHAVILAQIINFLISALTVYITWRSLKTLIASELAVFFGASMLLLTPMFVEISVAVNNDPLSILGCTILFYGIVNITAEVPHFSKTTLLVFIGGFIAVMTKGTGGLAAVCMVGIHILADLPPRLDTTLS</sequence>
<comment type="caution">
    <text evidence="9">The sequence shown here is derived from an EMBL/GenBank/DDBJ whole genome shotgun (WGS) entry which is preliminary data.</text>
</comment>
<dbReference type="RefSeq" id="WP_032640108.1">
    <property type="nucleotide sequence ID" value="NZ_CP143738.1"/>
</dbReference>
<accession>A0AAW3HCY9</accession>